<name>A0ABN9KMU2_9NEOB</name>
<organism evidence="1 2">
    <name type="scientific">Ranitomeya imitator</name>
    <name type="common">mimic poison frog</name>
    <dbReference type="NCBI Taxonomy" id="111125"/>
    <lineage>
        <taxon>Eukaryota</taxon>
        <taxon>Metazoa</taxon>
        <taxon>Chordata</taxon>
        <taxon>Craniata</taxon>
        <taxon>Vertebrata</taxon>
        <taxon>Euteleostomi</taxon>
        <taxon>Amphibia</taxon>
        <taxon>Batrachia</taxon>
        <taxon>Anura</taxon>
        <taxon>Neobatrachia</taxon>
        <taxon>Hyloidea</taxon>
        <taxon>Dendrobatidae</taxon>
        <taxon>Dendrobatinae</taxon>
        <taxon>Ranitomeya</taxon>
    </lineage>
</organism>
<dbReference type="EMBL" id="CAUEEQ010000304">
    <property type="protein sequence ID" value="CAJ0916406.1"/>
    <property type="molecule type" value="Genomic_DNA"/>
</dbReference>
<accession>A0ABN9KMU2</accession>
<evidence type="ECO:0000313" key="2">
    <source>
        <dbReference type="Proteomes" id="UP001176940"/>
    </source>
</evidence>
<reference evidence="1" key="1">
    <citation type="submission" date="2023-07" db="EMBL/GenBank/DDBJ databases">
        <authorList>
            <person name="Stuckert A."/>
        </authorList>
    </citation>
    <scope>NUCLEOTIDE SEQUENCE</scope>
</reference>
<sequence>MNQDTTNIPGCFLEEIISPTSIYVTHFQETKEELLPGKMEILWRKRLTSASGQCRQKLDNNRRYSVIEFYEKVCDSAGSLFQQ</sequence>
<keyword evidence="2" id="KW-1185">Reference proteome</keyword>
<proteinExistence type="predicted"/>
<dbReference type="Proteomes" id="UP001176940">
    <property type="component" value="Unassembled WGS sequence"/>
</dbReference>
<protein>
    <submittedName>
        <fullName evidence="1">Uncharacterized protein</fullName>
    </submittedName>
</protein>
<gene>
    <name evidence="1" type="ORF">RIMI_LOCUS276460</name>
</gene>
<evidence type="ECO:0000313" key="1">
    <source>
        <dbReference type="EMBL" id="CAJ0916406.1"/>
    </source>
</evidence>
<comment type="caution">
    <text evidence="1">The sequence shown here is derived from an EMBL/GenBank/DDBJ whole genome shotgun (WGS) entry which is preliminary data.</text>
</comment>